<dbReference type="PANTHER" id="PTHR43245:SF13">
    <property type="entry name" value="UDP-D-APIOSE_UDP-D-XYLOSE SYNTHASE 2"/>
    <property type="match status" value="1"/>
</dbReference>
<accession>A0A7W9Z1X6</accession>
<name>A0A7W9Z1X6_9HYPH</name>
<dbReference type="InterPro" id="IPR020904">
    <property type="entry name" value="Sc_DH/Rdtase_CS"/>
</dbReference>
<dbReference type="SUPFAM" id="SSF51735">
    <property type="entry name" value="NAD(P)-binding Rossmann-fold domains"/>
    <property type="match status" value="1"/>
</dbReference>
<organism evidence="2 3">
    <name type="scientific">Pseudorhizobium flavum</name>
    <dbReference type="NCBI Taxonomy" id="1335061"/>
    <lineage>
        <taxon>Bacteria</taxon>
        <taxon>Pseudomonadati</taxon>
        <taxon>Pseudomonadota</taxon>
        <taxon>Alphaproteobacteria</taxon>
        <taxon>Hyphomicrobiales</taxon>
        <taxon>Rhizobiaceae</taxon>
        <taxon>Rhizobium/Agrobacterium group</taxon>
        <taxon>Pseudorhizobium</taxon>
    </lineage>
</organism>
<proteinExistence type="predicted"/>
<dbReference type="PANTHER" id="PTHR43245">
    <property type="entry name" value="BIFUNCTIONAL POLYMYXIN RESISTANCE PROTEIN ARNA"/>
    <property type="match status" value="1"/>
</dbReference>
<dbReference type="Proteomes" id="UP000535501">
    <property type="component" value="Unassembled WGS sequence"/>
</dbReference>
<evidence type="ECO:0000313" key="2">
    <source>
        <dbReference type="EMBL" id="MBB6182054.1"/>
    </source>
</evidence>
<comment type="caution">
    <text evidence="2">The sequence shown here is derived from an EMBL/GenBank/DDBJ whole genome shotgun (WGS) entry which is preliminary data.</text>
</comment>
<keyword evidence="2" id="KW-0560">Oxidoreductase</keyword>
<dbReference type="AlphaFoldDB" id="A0A7W9Z1X6"/>
<keyword evidence="3" id="KW-1185">Reference proteome</keyword>
<sequence length="326" mass="34881">MTGSQHGDLIVSKRRLVVTGKGGFVGTALSKAASDAWSDTFDLIDFADPETGKSPDLRDPPALERAIAHAKPDALIHLAAVAAPRQAKEEPATAWQVNVMGTFHLAQSVLRHAPEARFIFAGSSEAYGATFNESSTPLSENAVLQPWSAYGATKAASDIMLRQMAKDGLRATIFRPFNHTGAGQSPTYVVPAFATQIARIEAGLQEPVLKVGNLEAKRDFLDVQDVVDAYLMAADCDELMDGLTLNLSTGSPVAISTLLTMLTDMATVPITVEVDPDRYLPNTIPIMSGNNAKAREALHWAPNVSLSQTLARTLDQARADLNNSSQ</sequence>
<dbReference type="InterPro" id="IPR036291">
    <property type="entry name" value="NAD(P)-bd_dom_sf"/>
</dbReference>
<evidence type="ECO:0000313" key="3">
    <source>
        <dbReference type="Proteomes" id="UP000535501"/>
    </source>
</evidence>
<dbReference type="Pfam" id="PF16363">
    <property type="entry name" value="GDP_Man_Dehyd"/>
    <property type="match status" value="1"/>
</dbReference>
<dbReference type="PROSITE" id="PS00061">
    <property type="entry name" value="ADH_SHORT"/>
    <property type="match status" value="1"/>
</dbReference>
<protein>
    <submittedName>
        <fullName evidence="2">GDP-4-dehydro-6-deoxy-D-mannose reductase</fullName>
        <ecNumber evidence="2">1.1.1.281</ecNumber>
    </submittedName>
</protein>
<dbReference type="EC" id="1.1.1.281" evidence="2"/>
<dbReference type="RefSeq" id="WP_139346322.1">
    <property type="nucleotide sequence ID" value="NZ_JACHEJ010000018.1"/>
</dbReference>
<dbReference type="InterPro" id="IPR016040">
    <property type="entry name" value="NAD(P)-bd_dom"/>
</dbReference>
<dbReference type="Gene3D" id="3.40.50.720">
    <property type="entry name" value="NAD(P)-binding Rossmann-like Domain"/>
    <property type="match status" value="1"/>
</dbReference>
<reference evidence="2 3" key="1">
    <citation type="submission" date="2020-08" db="EMBL/GenBank/DDBJ databases">
        <title>Genomic Encyclopedia of Type Strains, Phase IV (KMG-IV): sequencing the most valuable type-strain genomes for metagenomic binning, comparative biology and taxonomic classification.</title>
        <authorList>
            <person name="Goeker M."/>
        </authorList>
    </citation>
    <scope>NUCLEOTIDE SEQUENCE [LARGE SCALE GENOMIC DNA]</scope>
    <source>
        <strain evidence="2 3">DSM 102134</strain>
    </source>
</reference>
<gene>
    <name evidence="2" type="ORF">HNQ75_004043</name>
</gene>
<dbReference type="EMBL" id="JACHEJ010000018">
    <property type="protein sequence ID" value="MBB6182054.1"/>
    <property type="molecule type" value="Genomic_DNA"/>
</dbReference>
<dbReference type="InterPro" id="IPR050177">
    <property type="entry name" value="Lipid_A_modif_metabolic_enz"/>
</dbReference>
<evidence type="ECO:0000259" key="1">
    <source>
        <dbReference type="Pfam" id="PF16363"/>
    </source>
</evidence>
<feature type="domain" description="NAD(P)-binding" evidence="1">
    <location>
        <begin position="56"/>
        <end position="312"/>
    </location>
</feature>
<dbReference type="GO" id="GO:0033705">
    <property type="term" value="F:GDP-4-dehydro-6-deoxy-D-mannose reductase activity"/>
    <property type="evidence" value="ECO:0007669"/>
    <property type="project" value="UniProtKB-EC"/>
</dbReference>
<dbReference type="Gene3D" id="3.90.25.10">
    <property type="entry name" value="UDP-galactose 4-epimerase, domain 1"/>
    <property type="match status" value="1"/>
</dbReference>